<evidence type="ECO:0000256" key="7">
    <source>
        <dbReference type="ARBA" id="ARBA00024033"/>
    </source>
</evidence>
<feature type="transmembrane region" description="Helical" evidence="8">
    <location>
        <begin position="303"/>
        <end position="324"/>
    </location>
</feature>
<dbReference type="OrthoDB" id="7679563at2"/>
<evidence type="ECO:0000313" key="10">
    <source>
        <dbReference type="Proteomes" id="UP000016568"/>
    </source>
</evidence>
<sequence length="401" mass="43364">MGIDFFQNADWLNRERIRRYLAIFAALNVGTLALLVATAHDGIDRNGFLIGSDFLSFWTVGHMLLGQNPAAVYNTVAHVLAQREFYVQEGTYTAFFYPPSFLLFCYPFGFLSYFPALITWIGATGLAWLWTVRQWLKVFSLTPSVWLLALAFPPSLITITHGQTSFLIAALLGYGTLKVRERPAIAGICFGLATIKPQFGVLIPLVLVLTGEWRVILVAGATAIAMALAAALAFGPETWLAWMAISENAQAAMTNGAVGFAKMQSPLAAARLLGMPVTVAYAAQIVIVGGVVLALVRACWQQTYNLSLGAAMLAGAPLTTPFVLDYDLTILVFPLIALAANPTHRPWEKIIIAAAFAAPAFSRPLAIYIGIPIMPLVLIALFTIAARRAITERTSMATAPV</sequence>
<evidence type="ECO:0000256" key="5">
    <source>
        <dbReference type="ARBA" id="ARBA00022989"/>
    </source>
</evidence>
<evidence type="ECO:0000256" key="3">
    <source>
        <dbReference type="ARBA" id="ARBA00022679"/>
    </source>
</evidence>
<dbReference type="Pfam" id="PF09594">
    <property type="entry name" value="GT87"/>
    <property type="match status" value="1"/>
</dbReference>
<proteinExistence type="inferred from homology"/>
<feature type="transmembrane region" description="Helical" evidence="8">
    <location>
        <begin position="110"/>
        <end position="132"/>
    </location>
</feature>
<feature type="transmembrane region" description="Helical" evidence="8">
    <location>
        <begin position="215"/>
        <end position="234"/>
    </location>
</feature>
<dbReference type="GO" id="GO:0005886">
    <property type="term" value="C:plasma membrane"/>
    <property type="evidence" value="ECO:0007669"/>
    <property type="project" value="UniProtKB-SubCell"/>
</dbReference>
<gene>
    <name evidence="9" type="ORF">NT2_06_00290</name>
</gene>
<evidence type="ECO:0000256" key="8">
    <source>
        <dbReference type="SAM" id="Phobius"/>
    </source>
</evidence>
<feature type="transmembrane region" description="Helical" evidence="8">
    <location>
        <begin position="273"/>
        <end position="296"/>
    </location>
</feature>
<dbReference type="KEGG" id="ntd:EGO55_19255"/>
<dbReference type="GO" id="GO:0016758">
    <property type="term" value="F:hexosyltransferase activity"/>
    <property type="evidence" value="ECO:0007669"/>
    <property type="project" value="InterPro"/>
</dbReference>
<feature type="transmembrane region" description="Helical" evidence="8">
    <location>
        <begin position="184"/>
        <end position="208"/>
    </location>
</feature>
<accession>U2YLN9</accession>
<keyword evidence="6 8" id="KW-0472">Membrane</keyword>
<evidence type="ECO:0000256" key="6">
    <source>
        <dbReference type="ARBA" id="ARBA00023136"/>
    </source>
</evidence>
<feature type="transmembrane region" description="Helical" evidence="8">
    <location>
        <begin position="20"/>
        <end position="39"/>
    </location>
</feature>
<dbReference type="eggNOG" id="ENOG502Z9HB">
    <property type="taxonomic scope" value="Bacteria"/>
</dbReference>
<evidence type="ECO:0000256" key="2">
    <source>
        <dbReference type="ARBA" id="ARBA00022475"/>
    </source>
</evidence>
<keyword evidence="4 8" id="KW-0812">Transmembrane</keyword>
<comment type="caution">
    <text evidence="9">The sequence shown here is derived from an EMBL/GenBank/DDBJ whole genome shotgun (WGS) entry which is preliminary data.</text>
</comment>
<dbReference type="RefSeq" id="WP_021690495.1">
    <property type="nucleotide sequence ID" value="NZ_BASZ01000006.1"/>
</dbReference>
<evidence type="ECO:0000256" key="4">
    <source>
        <dbReference type="ARBA" id="ARBA00022692"/>
    </source>
</evidence>
<keyword evidence="5 8" id="KW-1133">Transmembrane helix</keyword>
<feature type="transmembrane region" description="Helical" evidence="8">
    <location>
        <begin position="365"/>
        <end position="386"/>
    </location>
</feature>
<dbReference type="EMBL" id="BASZ01000006">
    <property type="protein sequence ID" value="GAD49590.1"/>
    <property type="molecule type" value="Genomic_DNA"/>
</dbReference>
<keyword evidence="3" id="KW-0808">Transferase</keyword>
<organism evidence="9 10">
    <name type="scientific">Caenibius tardaugens NBRC 16725</name>
    <dbReference type="NCBI Taxonomy" id="1219035"/>
    <lineage>
        <taxon>Bacteria</taxon>
        <taxon>Pseudomonadati</taxon>
        <taxon>Pseudomonadota</taxon>
        <taxon>Alphaproteobacteria</taxon>
        <taxon>Sphingomonadales</taxon>
        <taxon>Erythrobacteraceae</taxon>
        <taxon>Caenibius</taxon>
    </lineage>
</organism>
<dbReference type="AlphaFoldDB" id="U2YLN9"/>
<comment type="subcellular location">
    <subcellularLocation>
        <location evidence="1">Cell membrane</location>
        <topology evidence="1">Multi-pass membrane protein</topology>
    </subcellularLocation>
</comment>
<evidence type="ECO:0008006" key="11">
    <source>
        <dbReference type="Google" id="ProtNLM"/>
    </source>
</evidence>
<keyword evidence="2" id="KW-1003">Cell membrane</keyword>
<dbReference type="Proteomes" id="UP000016568">
    <property type="component" value="Unassembled WGS sequence"/>
</dbReference>
<comment type="similarity">
    <text evidence="7">Belongs to the glycosyltransferase 87 family.</text>
</comment>
<evidence type="ECO:0000256" key="1">
    <source>
        <dbReference type="ARBA" id="ARBA00004651"/>
    </source>
</evidence>
<feature type="transmembrane region" description="Helical" evidence="8">
    <location>
        <begin position="144"/>
        <end position="172"/>
    </location>
</feature>
<keyword evidence="10" id="KW-1185">Reference proteome</keyword>
<evidence type="ECO:0000313" key="9">
    <source>
        <dbReference type="EMBL" id="GAD49590.1"/>
    </source>
</evidence>
<dbReference type="InterPro" id="IPR018584">
    <property type="entry name" value="GT87"/>
</dbReference>
<protein>
    <recommendedName>
        <fullName evidence="11">DUF2029 domain-containing protein</fullName>
    </recommendedName>
</protein>
<name>U2YLN9_9SPHN</name>
<reference evidence="9 10" key="1">
    <citation type="submission" date="2013-09" db="EMBL/GenBank/DDBJ databases">
        <title>Whole genome shotgun sequence of Novosphingobium tardaugens NBRC 16725.</title>
        <authorList>
            <person name="Isaki S."/>
            <person name="Hosoyama A."/>
            <person name="Tsuchikane K."/>
            <person name="Katsumata H."/>
            <person name="Ando Y."/>
            <person name="Yamazaki S."/>
            <person name="Fujita N."/>
        </authorList>
    </citation>
    <scope>NUCLEOTIDE SEQUENCE [LARGE SCALE GENOMIC DNA]</scope>
    <source>
        <strain evidence="9 10">NBRC 16725</strain>
    </source>
</reference>